<accession>A0AAN7K732</accession>
<sequence>MGNCSMSGCRVMAQEEIESDLIGDQPEKEEEEEGDKRVRVRTSAGNDGEADKDDGVVRVRVLVTKGELRRIMSGSEGGIDDLLNALKKVRRRGIAVSGDDERVGAKCWRPALESIPEDHQE</sequence>
<keyword evidence="3" id="KW-1185">Reference proteome</keyword>
<dbReference type="Proteomes" id="UP001345219">
    <property type="component" value="Chromosome 15"/>
</dbReference>
<name>A0AAN7K732_9MYRT</name>
<feature type="compositionally biased region" description="Acidic residues" evidence="1">
    <location>
        <begin position="15"/>
        <end position="33"/>
    </location>
</feature>
<gene>
    <name evidence="2" type="ORF">SAY87_020249</name>
</gene>
<dbReference type="PANTHER" id="PTHR35704:SF1">
    <property type="entry name" value="OS02G0254600 PROTEIN"/>
    <property type="match status" value="1"/>
</dbReference>
<protein>
    <submittedName>
        <fullName evidence="2">Uncharacterized protein</fullName>
    </submittedName>
</protein>
<evidence type="ECO:0000313" key="3">
    <source>
        <dbReference type="Proteomes" id="UP001345219"/>
    </source>
</evidence>
<evidence type="ECO:0000256" key="1">
    <source>
        <dbReference type="SAM" id="MobiDB-lite"/>
    </source>
</evidence>
<dbReference type="AlphaFoldDB" id="A0AAN7K732"/>
<feature type="region of interest" description="Disordered" evidence="1">
    <location>
        <begin position="15"/>
        <end position="53"/>
    </location>
</feature>
<proteinExistence type="predicted"/>
<dbReference type="EMBL" id="JAXIOK010000012">
    <property type="protein sequence ID" value="KAK4758948.1"/>
    <property type="molecule type" value="Genomic_DNA"/>
</dbReference>
<organism evidence="2 3">
    <name type="scientific">Trapa incisa</name>
    <dbReference type="NCBI Taxonomy" id="236973"/>
    <lineage>
        <taxon>Eukaryota</taxon>
        <taxon>Viridiplantae</taxon>
        <taxon>Streptophyta</taxon>
        <taxon>Embryophyta</taxon>
        <taxon>Tracheophyta</taxon>
        <taxon>Spermatophyta</taxon>
        <taxon>Magnoliopsida</taxon>
        <taxon>eudicotyledons</taxon>
        <taxon>Gunneridae</taxon>
        <taxon>Pentapetalae</taxon>
        <taxon>rosids</taxon>
        <taxon>malvids</taxon>
        <taxon>Myrtales</taxon>
        <taxon>Lythraceae</taxon>
        <taxon>Trapa</taxon>
    </lineage>
</organism>
<evidence type="ECO:0000313" key="2">
    <source>
        <dbReference type="EMBL" id="KAK4758948.1"/>
    </source>
</evidence>
<comment type="caution">
    <text evidence="2">The sequence shown here is derived from an EMBL/GenBank/DDBJ whole genome shotgun (WGS) entry which is preliminary data.</text>
</comment>
<dbReference type="PANTHER" id="PTHR35704">
    <property type="entry name" value="OS02G0254600 PROTEIN"/>
    <property type="match status" value="1"/>
</dbReference>
<reference evidence="2 3" key="1">
    <citation type="journal article" date="2023" name="Hortic Res">
        <title>Pangenome of water caltrop reveals structural variations and asymmetric subgenome divergence after allopolyploidization.</title>
        <authorList>
            <person name="Zhang X."/>
            <person name="Chen Y."/>
            <person name="Wang L."/>
            <person name="Yuan Y."/>
            <person name="Fang M."/>
            <person name="Shi L."/>
            <person name="Lu R."/>
            <person name="Comes H.P."/>
            <person name="Ma Y."/>
            <person name="Chen Y."/>
            <person name="Huang G."/>
            <person name="Zhou Y."/>
            <person name="Zheng Z."/>
            <person name="Qiu Y."/>
        </authorList>
    </citation>
    <scope>NUCLEOTIDE SEQUENCE [LARGE SCALE GENOMIC DNA]</scope>
    <source>
        <tissue evidence="2">Roots</tissue>
    </source>
</reference>